<dbReference type="GO" id="GO:0005524">
    <property type="term" value="F:ATP binding"/>
    <property type="evidence" value="ECO:0007669"/>
    <property type="project" value="UniProtKB-KW"/>
</dbReference>
<sequence length="595" mass="64406">MSLPRYASRGPGRFLLHYVARRLGSHLVVLGAVFAAVGCAIGAQYGVKNLVDALSDPNVGDRQLWMAVGVLLALVGGDNLLWRLAGWVATHAFVAVGGDLRLDLFDHLSGHGTRYFSDQFPGALAGRISTAANTAWTIENSLTWTTIPPGTAVVSAIIVLGTINWQITAVLFVLVAALGAIIAKLAASGHDLHARFAGRAAAVSGDITDVVANMSVVRAFGAAKREQDRLSHKIEREMSAQRESLQSLERLRLFHAVSVFVVTVGVLVWAVELWRQHLISTGDVVLTTTLGFTVLHASRDLAMALVELTQQFAKLGEAIEVLGLPHEMQDAPDAKPLIDLGGGVTFETVTFNYPSGAPVLQDFNLHVPAGQKVGLVGRSGAGKSTILALLQRYYDPTGGRVLIDEQDISKVTQESIRHAVAVVQQDISLFHRSALENLRYGKPEASDAEVYHAAEAAHCTEFISRLPQGFDTIVGERGLKLSGGQRQRLAIARAFLRDAPIILLDEATSALDTESEQSIQEALMRLVKNRTVIAIAHRLSTLNSFDRIVVLERGRIIEDGPPDALLRRNGAYARMYRRQLASGEENRGWRSAGDD</sequence>
<dbReference type="InterPro" id="IPR039421">
    <property type="entry name" value="Type_1_exporter"/>
</dbReference>
<keyword evidence="3 8" id="KW-0812">Transmembrane</keyword>
<dbReference type="PANTHER" id="PTHR24221">
    <property type="entry name" value="ATP-BINDING CASSETTE SUB-FAMILY B"/>
    <property type="match status" value="1"/>
</dbReference>
<dbReference type="InterPro" id="IPR011527">
    <property type="entry name" value="ABC1_TM_dom"/>
</dbReference>
<dbReference type="EMBL" id="BMJQ01000013">
    <property type="protein sequence ID" value="GGF34809.1"/>
    <property type="molecule type" value="Genomic_DNA"/>
</dbReference>
<dbReference type="GO" id="GO:0034040">
    <property type="term" value="F:ATPase-coupled lipid transmembrane transporter activity"/>
    <property type="evidence" value="ECO:0007669"/>
    <property type="project" value="TreeGrafter"/>
</dbReference>
<dbReference type="RefSeq" id="WP_189050234.1">
    <property type="nucleotide sequence ID" value="NZ_BMJQ01000013.1"/>
</dbReference>
<evidence type="ECO:0000313" key="11">
    <source>
        <dbReference type="EMBL" id="GGF34809.1"/>
    </source>
</evidence>
<dbReference type="AlphaFoldDB" id="A0A8J2YX25"/>
<protein>
    <submittedName>
        <fullName evidence="11">ABC transporter</fullName>
    </submittedName>
</protein>
<dbReference type="Pfam" id="PF00005">
    <property type="entry name" value="ABC_tran"/>
    <property type="match status" value="1"/>
</dbReference>
<evidence type="ECO:0000313" key="12">
    <source>
        <dbReference type="Proteomes" id="UP000646365"/>
    </source>
</evidence>
<evidence type="ECO:0000259" key="10">
    <source>
        <dbReference type="PROSITE" id="PS50929"/>
    </source>
</evidence>
<dbReference type="PANTHER" id="PTHR24221:SF654">
    <property type="entry name" value="ATP-BINDING CASSETTE SUB-FAMILY B MEMBER 6"/>
    <property type="match status" value="1"/>
</dbReference>
<keyword evidence="4" id="KW-0547">Nucleotide-binding</keyword>
<dbReference type="GO" id="GO:0016887">
    <property type="term" value="F:ATP hydrolysis activity"/>
    <property type="evidence" value="ECO:0007669"/>
    <property type="project" value="InterPro"/>
</dbReference>
<keyword evidence="5" id="KW-0067">ATP-binding</keyword>
<evidence type="ECO:0000256" key="6">
    <source>
        <dbReference type="ARBA" id="ARBA00022989"/>
    </source>
</evidence>
<accession>A0A8J2YX25</accession>
<keyword evidence="2" id="KW-0813">Transport</keyword>
<dbReference type="InterPro" id="IPR036640">
    <property type="entry name" value="ABC1_TM_sf"/>
</dbReference>
<dbReference type="InterPro" id="IPR017871">
    <property type="entry name" value="ABC_transporter-like_CS"/>
</dbReference>
<feature type="domain" description="ABC transporter" evidence="9">
    <location>
        <begin position="344"/>
        <end position="578"/>
    </location>
</feature>
<dbReference type="SMART" id="SM00382">
    <property type="entry name" value="AAA"/>
    <property type="match status" value="1"/>
</dbReference>
<feature type="transmembrane region" description="Helical" evidence="8">
    <location>
        <begin position="63"/>
        <end position="82"/>
    </location>
</feature>
<gene>
    <name evidence="11" type="ORF">GCM10011611_46280</name>
</gene>
<proteinExistence type="predicted"/>
<dbReference type="PROSITE" id="PS50929">
    <property type="entry name" value="ABC_TM1F"/>
    <property type="match status" value="1"/>
</dbReference>
<feature type="transmembrane region" description="Helical" evidence="8">
    <location>
        <begin position="23"/>
        <end position="43"/>
    </location>
</feature>
<name>A0A8J2YX25_9PROT</name>
<dbReference type="PROSITE" id="PS50893">
    <property type="entry name" value="ABC_TRANSPORTER_2"/>
    <property type="match status" value="1"/>
</dbReference>
<evidence type="ECO:0000256" key="5">
    <source>
        <dbReference type="ARBA" id="ARBA00022840"/>
    </source>
</evidence>
<dbReference type="Pfam" id="PF00664">
    <property type="entry name" value="ABC_membrane"/>
    <property type="match status" value="1"/>
</dbReference>
<feature type="transmembrane region" description="Helical" evidence="8">
    <location>
        <begin position="169"/>
        <end position="187"/>
    </location>
</feature>
<dbReference type="InterPro" id="IPR003439">
    <property type="entry name" value="ABC_transporter-like_ATP-bd"/>
</dbReference>
<feature type="transmembrane region" description="Helical" evidence="8">
    <location>
        <begin position="142"/>
        <end position="163"/>
    </location>
</feature>
<evidence type="ECO:0000256" key="2">
    <source>
        <dbReference type="ARBA" id="ARBA00022448"/>
    </source>
</evidence>
<dbReference type="Gene3D" id="3.40.50.300">
    <property type="entry name" value="P-loop containing nucleotide triphosphate hydrolases"/>
    <property type="match status" value="1"/>
</dbReference>
<feature type="transmembrane region" description="Helical" evidence="8">
    <location>
        <begin position="251"/>
        <end position="271"/>
    </location>
</feature>
<dbReference type="GO" id="GO:0005886">
    <property type="term" value="C:plasma membrane"/>
    <property type="evidence" value="ECO:0007669"/>
    <property type="project" value="UniProtKB-SubCell"/>
</dbReference>
<reference evidence="11" key="2">
    <citation type="submission" date="2020-09" db="EMBL/GenBank/DDBJ databases">
        <authorList>
            <person name="Sun Q."/>
            <person name="Zhou Y."/>
        </authorList>
    </citation>
    <scope>NUCLEOTIDE SEQUENCE</scope>
    <source>
        <strain evidence="11">CGMCC 1.15725</strain>
    </source>
</reference>
<dbReference type="Gene3D" id="1.20.1560.10">
    <property type="entry name" value="ABC transporter type 1, transmembrane domain"/>
    <property type="match status" value="1"/>
</dbReference>
<dbReference type="SUPFAM" id="SSF52540">
    <property type="entry name" value="P-loop containing nucleoside triphosphate hydrolases"/>
    <property type="match status" value="1"/>
</dbReference>
<organism evidence="11 12">
    <name type="scientific">Aliidongia dinghuensis</name>
    <dbReference type="NCBI Taxonomy" id="1867774"/>
    <lineage>
        <taxon>Bacteria</taxon>
        <taxon>Pseudomonadati</taxon>
        <taxon>Pseudomonadota</taxon>
        <taxon>Alphaproteobacteria</taxon>
        <taxon>Rhodospirillales</taxon>
        <taxon>Dongiaceae</taxon>
        <taxon>Aliidongia</taxon>
    </lineage>
</organism>
<evidence type="ECO:0000256" key="4">
    <source>
        <dbReference type="ARBA" id="ARBA00022741"/>
    </source>
</evidence>
<dbReference type="FunFam" id="3.40.50.300:FF:000287">
    <property type="entry name" value="Multidrug ABC transporter ATP-binding protein"/>
    <property type="match status" value="1"/>
</dbReference>
<keyword evidence="7 8" id="KW-0472">Membrane</keyword>
<evidence type="ECO:0000256" key="1">
    <source>
        <dbReference type="ARBA" id="ARBA00004651"/>
    </source>
</evidence>
<reference evidence="11" key="1">
    <citation type="journal article" date="2014" name="Int. J. Syst. Evol. Microbiol.">
        <title>Complete genome sequence of Corynebacterium casei LMG S-19264T (=DSM 44701T), isolated from a smear-ripened cheese.</title>
        <authorList>
            <consortium name="US DOE Joint Genome Institute (JGI-PGF)"/>
            <person name="Walter F."/>
            <person name="Albersmeier A."/>
            <person name="Kalinowski J."/>
            <person name="Ruckert C."/>
        </authorList>
    </citation>
    <scope>NUCLEOTIDE SEQUENCE</scope>
    <source>
        <strain evidence="11">CGMCC 1.15725</strain>
    </source>
</reference>
<evidence type="ECO:0000256" key="3">
    <source>
        <dbReference type="ARBA" id="ARBA00022692"/>
    </source>
</evidence>
<feature type="domain" description="ABC transmembrane type-1" evidence="10">
    <location>
        <begin position="27"/>
        <end position="310"/>
    </location>
</feature>
<comment type="subcellular location">
    <subcellularLocation>
        <location evidence="1">Cell membrane</location>
        <topology evidence="1">Multi-pass membrane protein</topology>
    </subcellularLocation>
</comment>
<dbReference type="Proteomes" id="UP000646365">
    <property type="component" value="Unassembled WGS sequence"/>
</dbReference>
<comment type="caution">
    <text evidence="11">The sequence shown here is derived from an EMBL/GenBank/DDBJ whole genome shotgun (WGS) entry which is preliminary data.</text>
</comment>
<dbReference type="InterPro" id="IPR003593">
    <property type="entry name" value="AAA+_ATPase"/>
</dbReference>
<evidence type="ECO:0000256" key="8">
    <source>
        <dbReference type="SAM" id="Phobius"/>
    </source>
</evidence>
<evidence type="ECO:0000256" key="7">
    <source>
        <dbReference type="ARBA" id="ARBA00023136"/>
    </source>
</evidence>
<dbReference type="GO" id="GO:0140359">
    <property type="term" value="F:ABC-type transporter activity"/>
    <property type="evidence" value="ECO:0007669"/>
    <property type="project" value="InterPro"/>
</dbReference>
<dbReference type="PROSITE" id="PS00211">
    <property type="entry name" value="ABC_TRANSPORTER_1"/>
    <property type="match status" value="1"/>
</dbReference>
<dbReference type="InterPro" id="IPR027417">
    <property type="entry name" value="P-loop_NTPase"/>
</dbReference>
<evidence type="ECO:0000259" key="9">
    <source>
        <dbReference type="PROSITE" id="PS50893"/>
    </source>
</evidence>
<keyword evidence="6 8" id="KW-1133">Transmembrane helix</keyword>
<keyword evidence="12" id="KW-1185">Reference proteome</keyword>
<dbReference type="SUPFAM" id="SSF90123">
    <property type="entry name" value="ABC transporter transmembrane region"/>
    <property type="match status" value="1"/>
</dbReference>